<dbReference type="AlphaFoldDB" id="A0A108FBW6"/>
<dbReference type="Proteomes" id="UP000068603">
    <property type="component" value="Unassembled WGS sequence"/>
</dbReference>
<accession>A0A108FBW6</accession>
<reference evidence="1 2" key="1">
    <citation type="submission" date="2015-11" db="EMBL/GenBank/DDBJ databases">
        <title>Expanding the genomic diversity of Burkholderia species for the development of highly accurate diagnostics.</title>
        <authorList>
            <person name="Sahl J."/>
            <person name="Keim P."/>
            <person name="Wagner D."/>
        </authorList>
    </citation>
    <scope>NUCLEOTIDE SEQUENCE [LARGE SCALE GENOMIC DNA]</scope>
    <source>
        <strain evidence="1 2">MSMB1960WGS</strain>
    </source>
</reference>
<evidence type="ECO:0000313" key="1">
    <source>
        <dbReference type="EMBL" id="KWA63518.1"/>
    </source>
</evidence>
<proteinExistence type="predicted"/>
<name>A0A108FBW6_9BURK</name>
<dbReference type="EMBL" id="LPHB01000035">
    <property type="protein sequence ID" value="KWA63518.1"/>
    <property type="molecule type" value="Genomic_DNA"/>
</dbReference>
<sequence>MLTGPKPTGIVATTVLLVVSMTDKLFEMLLATYTRVPSGRMAILTGPAPTAIVVATTLVDSSITDIVFERALAT</sequence>
<organism evidence="1">
    <name type="scientific">Burkholderia stagnalis</name>
    <dbReference type="NCBI Taxonomy" id="1503054"/>
    <lineage>
        <taxon>Bacteria</taxon>
        <taxon>Pseudomonadati</taxon>
        <taxon>Pseudomonadota</taxon>
        <taxon>Betaproteobacteria</taxon>
        <taxon>Burkholderiales</taxon>
        <taxon>Burkholderiaceae</taxon>
        <taxon>Burkholderia</taxon>
        <taxon>Burkholderia cepacia complex</taxon>
    </lineage>
</organism>
<evidence type="ECO:0000313" key="2">
    <source>
        <dbReference type="Proteomes" id="UP000068603"/>
    </source>
</evidence>
<comment type="caution">
    <text evidence="1">The sequence shown here is derived from an EMBL/GenBank/DDBJ whole genome shotgun (WGS) entry which is preliminary data.</text>
</comment>
<protein>
    <submittedName>
        <fullName evidence="1">Uncharacterized protein</fullName>
    </submittedName>
</protein>
<gene>
    <name evidence="1" type="ORF">WT44_12165</name>
</gene>